<keyword evidence="1" id="KW-0560">Oxidoreductase</keyword>
<organism evidence="3 4">
    <name type="scientific">Blastomyces percursus</name>
    <dbReference type="NCBI Taxonomy" id="1658174"/>
    <lineage>
        <taxon>Eukaryota</taxon>
        <taxon>Fungi</taxon>
        <taxon>Dikarya</taxon>
        <taxon>Ascomycota</taxon>
        <taxon>Pezizomycotina</taxon>
        <taxon>Eurotiomycetes</taxon>
        <taxon>Eurotiomycetidae</taxon>
        <taxon>Onygenales</taxon>
        <taxon>Ajellomycetaceae</taxon>
        <taxon>Blastomyces</taxon>
    </lineage>
</organism>
<comment type="caution">
    <text evidence="3">The sequence shown here is derived from an EMBL/GenBank/DDBJ whole genome shotgun (WGS) entry which is preliminary data.</text>
</comment>
<dbReference type="InterPro" id="IPR023210">
    <property type="entry name" value="NADP_OxRdtase_dom"/>
</dbReference>
<dbReference type="Gene3D" id="3.20.20.100">
    <property type="entry name" value="NADP-dependent oxidoreductase domain"/>
    <property type="match status" value="1"/>
</dbReference>
<reference evidence="3 4" key="1">
    <citation type="submission" date="2015-08" db="EMBL/GenBank/DDBJ databases">
        <title>Emmonsia species relationships and genome sequence.</title>
        <authorList>
            <person name="Cuomo C.A."/>
            <person name="Schwartz I.S."/>
            <person name="Kenyon C."/>
            <person name="De Hoog G.S."/>
            <person name="Govender N.P."/>
            <person name="Botha A."/>
            <person name="Moreno L."/>
            <person name="De Vries M."/>
            <person name="Munoz J.F."/>
            <person name="Stielow J.B."/>
        </authorList>
    </citation>
    <scope>NUCLEOTIDE SEQUENCE [LARGE SCALE GENOMIC DNA]</scope>
    <source>
        <strain evidence="3 4">EI222</strain>
    </source>
</reference>
<evidence type="ECO:0000313" key="4">
    <source>
        <dbReference type="Proteomes" id="UP000242791"/>
    </source>
</evidence>
<dbReference type="AlphaFoldDB" id="A0A1J9Q5V8"/>
<dbReference type="Pfam" id="PF00248">
    <property type="entry name" value="Aldo_ket_red"/>
    <property type="match status" value="1"/>
</dbReference>
<feature type="domain" description="NADP-dependent oxidoreductase" evidence="2">
    <location>
        <begin position="5"/>
        <end position="79"/>
    </location>
</feature>
<dbReference type="VEuPathDB" id="FungiDB:ACJ73_04524"/>
<sequence>MELVLGLCNFDTKRMEEIIGAGVKIATNQFSLIDSRPTYAMAEACEKHNIKLLTYGTLCGGFLSENWIRKDEPDSFGEEMTPSLRKCLRGSDSVGARFQLRAVLVGARMGVSDHAQDNLAAYGWQLDEEDKRMLEEVLCQSPRG</sequence>
<dbReference type="PANTHER" id="PTHR43147">
    <property type="entry name" value="PROTEIN TAS"/>
    <property type="match status" value="1"/>
</dbReference>
<dbReference type="STRING" id="1658174.A0A1J9Q5V8"/>
<dbReference type="Proteomes" id="UP000242791">
    <property type="component" value="Unassembled WGS sequence"/>
</dbReference>
<name>A0A1J9Q5V8_9EURO</name>
<dbReference type="EMBL" id="LGTZ01000631">
    <property type="protein sequence ID" value="OJD24118.1"/>
    <property type="molecule type" value="Genomic_DNA"/>
</dbReference>
<dbReference type="InterPro" id="IPR036812">
    <property type="entry name" value="NAD(P)_OxRdtase_dom_sf"/>
</dbReference>
<evidence type="ECO:0000313" key="3">
    <source>
        <dbReference type="EMBL" id="OJD24118.1"/>
    </source>
</evidence>
<dbReference type="GO" id="GO:0016491">
    <property type="term" value="F:oxidoreductase activity"/>
    <property type="evidence" value="ECO:0007669"/>
    <property type="project" value="UniProtKB-KW"/>
</dbReference>
<evidence type="ECO:0000256" key="1">
    <source>
        <dbReference type="ARBA" id="ARBA00023002"/>
    </source>
</evidence>
<dbReference type="PANTHER" id="PTHR43147:SF2">
    <property type="entry name" value="NADP-DEPENDENT OXIDOREDUCTASE DOMAIN-CONTAINING PROTEIN"/>
    <property type="match status" value="1"/>
</dbReference>
<gene>
    <name evidence="3" type="ORF">ACJ73_04524</name>
</gene>
<evidence type="ECO:0000259" key="2">
    <source>
        <dbReference type="Pfam" id="PF00248"/>
    </source>
</evidence>
<proteinExistence type="predicted"/>
<accession>A0A1J9Q5V8</accession>
<dbReference type="SUPFAM" id="SSF51430">
    <property type="entry name" value="NAD(P)-linked oxidoreductase"/>
    <property type="match status" value="1"/>
</dbReference>
<keyword evidence="4" id="KW-1185">Reference proteome</keyword>
<protein>
    <recommendedName>
        <fullName evidence="2">NADP-dependent oxidoreductase domain-containing protein</fullName>
    </recommendedName>
</protein>
<dbReference type="OrthoDB" id="686384at2759"/>